<protein>
    <submittedName>
        <fullName evidence="5">Two-component sensor histidine kinase, contains HisKA and HATPase domains</fullName>
    </submittedName>
</protein>
<dbReference type="STRING" id="190974.SAMN05216439_1228"/>
<dbReference type="SUPFAM" id="SSF55874">
    <property type="entry name" value="ATPase domain of HSP90 chaperone/DNA topoisomerase II/histidine kinase"/>
    <property type="match status" value="1"/>
</dbReference>
<evidence type="ECO:0000259" key="4">
    <source>
        <dbReference type="SMART" id="SM00387"/>
    </source>
</evidence>
<dbReference type="PRINTS" id="PR01438">
    <property type="entry name" value="UNVRSLSTRESS"/>
</dbReference>
<keyword evidence="2" id="KW-0547">Nucleotide-binding</keyword>
<dbReference type="InterPro" id="IPR006016">
    <property type="entry name" value="UspA"/>
</dbReference>
<sequence>MYKKILVPTDGSEASFKEVISASNLLAEDGEIIVLSVAKQLKQHPLQIKKDIKKTNETFIEYAKENVEEMKKKFDSNIKVSTKVVVGFPAEAICDVAEKEGVELIVISSAGERGFSKRIIGSVAGKVCSISNINVLLISNEEKELIKHSTTKKSDNKNKINRDYTRFRNDLYVLLRFISVEKRLNSDYPEEIIDSIERRIKYLDLIYKTLNTHSESEYVNVKEYFKKYSANFYSLYKNKQPGIEFVNKSEDNFNIPDNIITPLTAIINELIVNSLKFAYEDYDVEKKIITEKVTKNKDICEVFYKDNGKGLPDDFDKDNPTGLGWTIINALVKQLDGEVKAYNSDGMCFEMKFKL</sequence>
<proteinExistence type="inferred from homology"/>
<feature type="domain" description="Histidine kinase/HSP90-like ATPase" evidence="4">
    <location>
        <begin position="258"/>
        <end position="355"/>
    </location>
</feature>
<dbReference type="InterPro" id="IPR014729">
    <property type="entry name" value="Rossmann-like_a/b/a_fold"/>
</dbReference>
<name>A0A1H7IFV7_9EURY</name>
<dbReference type="GO" id="GO:0016301">
    <property type="term" value="F:kinase activity"/>
    <property type="evidence" value="ECO:0007669"/>
    <property type="project" value="UniProtKB-KW"/>
</dbReference>
<dbReference type="InterPro" id="IPR036890">
    <property type="entry name" value="HATPase_C_sf"/>
</dbReference>
<dbReference type="InterPro" id="IPR003594">
    <property type="entry name" value="HATPase_dom"/>
</dbReference>
<keyword evidence="5" id="KW-0808">Transferase</keyword>
<comment type="similarity">
    <text evidence="1">Belongs to the universal stress protein A family.</text>
</comment>
<dbReference type="OrthoDB" id="105697at2157"/>
<evidence type="ECO:0000256" key="2">
    <source>
        <dbReference type="ARBA" id="ARBA00022741"/>
    </source>
</evidence>
<evidence type="ECO:0000256" key="3">
    <source>
        <dbReference type="ARBA" id="ARBA00022840"/>
    </source>
</evidence>
<dbReference type="Pfam" id="PF00582">
    <property type="entry name" value="Usp"/>
    <property type="match status" value="1"/>
</dbReference>
<dbReference type="Pfam" id="PF02518">
    <property type="entry name" value="HATPase_c"/>
    <property type="match status" value="1"/>
</dbReference>
<dbReference type="SMART" id="SM00387">
    <property type="entry name" value="HATPase_c"/>
    <property type="match status" value="1"/>
</dbReference>
<organism evidence="5 6">
    <name type="scientific">Methanobrevibacter gottschalkii</name>
    <dbReference type="NCBI Taxonomy" id="190974"/>
    <lineage>
        <taxon>Archaea</taxon>
        <taxon>Methanobacteriati</taxon>
        <taxon>Methanobacteriota</taxon>
        <taxon>Methanomada group</taxon>
        <taxon>Methanobacteria</taxon>
        <taxon>Methanobacteriales</taxon>
        <taxon>Methanobacteriaceae</taxon>
        <taxon>Methanobrevibacter</taxon>
    </lineage>
</organism>
<evidence type="ECO:0000313" key="5">
    <source>
        <dbReference type="EMBL" id="SEK61443.1"/>
    </source>
</evidence>
<dbReference type="SUPFAM" id="SSF52402">
    <property type="entry name" value="Adenine nucleotide alpha hydrolases-like"/>
    <property type="match status" value="1"/>
</dbReference>
<accession>A0A1H7IFV7</accession>
<keyword evidence="3" id="KW-0067">ATP-binding</keyword>
<keyword evidence="5" id="KW-0418">Kinase</keyword>
<evidence type="ECO:0000313" key="6">
    <source>
        <dbReference type="Proteomes" id="UP000199506"/>
    </source>
</evidence>
<dbReference type="Gene3D" id="3.40.50.620">
    <property type="entry name" value="HUPs"/>
    <property type="match status" value="1"/>
</dbReference>
<dbReference type="RefSeq" id="WP_069575136.1">
    <property type="nucleotide sequence ID" value="NZ_FOAK01000003.1"/>
</dbReference>
<dbReference type="InterPro" id="IPR006015">
    <property type="entry name" value="Universal_stress_UspA"/>
</dbReference>
<gene>
    <name evidence="5" type="ORF">SAMN05216439_1228</name>
</gene>
<dbReference type="Gene3D" id="3.30.565.10">
    <property type="entry name" value="Histidine kinase-like ATPase, C-terminal domain"/>
    <property type="match status" value="1"/>
</dbReference>
<dbReference type="GO" id="GO:0005524">
    <property type="term" value="F:ATP binding"/>
    <property type="evidence" value="ECO:0007669"/>
    <property type="project" value="UniProtKB-KW"/>
</dbReference>
<evidence type="ECO:0000256" key="1">
    <source>
        <dbReference type="ARBA" id="ARBA00008791"/>
    </source>
</evidence>
<dbReference type="AlphaFoldDB" id="A0A1H7IFV7"/>
<dbReference type="PANTHER" id="PTHR46268:SF27">
    <property type="entry name" value="UNIVERSAL STRESS PROTEIN RV2623"/>
    <property type="match status" value="1"/>
</dbReference>
<dbReference type="PANTHER" id="PTHR46268">
    <property type="entry name" value="STRESS RESPONSE PROTEIN NHAX"/>
    <property type="match status" value="1"/>
</dbReference>
<dbReference type="EMBL" id="FOAK01000003">
    <property type="protein sequence ID" value="SEK61443.1"/>
    <property type="molecule type" value="Genomic_DNA"/>
</dbReference>
<reference evidence="5 6" key="1">
    <citation type="submission" date="2016-10" db="EMBL/GenBank/DDBJ databases">
        <authorList>
            <person name="de Groot N.N."/>
        </authorList>
    </citation>
    <scope>NUCLEOTIDE SEQUENCE [LARGE SCALE GENOMIC DNA]</scope>
    <source>
        <strain evidence="5 6">DSM 11978</strain>
    </source>
</reference>
<dbReference type="Proteomes" id="UP000199506">
    <property type="component" value="Unassembled WGS sequence"/>
</dbReference>
<dbReference type="CDD" id="cd00293">
    <property type="entry name" value="USP-like"/>
    <property type="match status" value="1"/>
</dbReference>